<evidence type="ECO:0000256" key="4">
    <source>
        <dbReference type="HAMAP-Rule" id="MF_00434"/>
    </source>
</evidence>
<keyword evidence="6" id="KW-1185">Reference proteome</keyword>
<dbReference type="PANTHER" id="PTHR12599:SF0">
    <property type="entry name" value="PTERIN-4-ALPHA-CARBINOLAMINE DEHYDRATASE"/>
    <property type="match status" value="1"/>
</dbReference>
<dbReference type="SUPFAM" id="SSF55248">
    <property type="entry name" value="PCD-like"/>
    <property type="match status" value="1"/>
</dbReference>
<dbReference type="KEGG" id="tsq:D3A95_10940"/>
<dbReference type="Gene3D" id="3.30.1360.20">
    <property type="entry name" value="Transcriptional coactivator/pterin dehydratase"/>
    <property type="match status" value="1"/>
</dbReference>
<dbReference type="PANTHER" id="PTHR12599">
    <property type="entry name" value="PTERIN-4-ALPHA-CARBINOLAMINE DEHYDRATASE"/>
    <property type="match status" value="1"/>
</dbReference>
<evidence type="ECO:0000313" key="6">
    <source>
        <dbReference type="Proteomes" id="UP000261812"/>
    </source>
</evidence>
<dbReference type="RefSeq" id="WP_181495015.1">
    <property type="nucleotide sequence ID" value="NZ_CP032152.1"/>
</dbReference>
<comment type="similarity">
    <text evidence="2 4">Belongs to the pterin-4-alpha-carbinolamine dehydratase family.</text>
</comment>
<protein>
    <recommendedName>
        <fullName evidence="4">Putative pterin-4-alpha-carbinolamine dehydratase</fullName>
        <shortName evidence="4">PHS</shortName>
        <ecNumber evidence="4">4.2.1.96</ecNumber>
    </recommendedName>
    <alternativeName>
        <fullName evidence="4">4-alpha-hydroxy-tetrahydropterin dehydratase</fullName>
    </alternativeName>
    <alternativeName>
        <fullName evidence="4">Pterin carbinolamine dehydratase</fullName>
        <shortName evidence="4">PCD</shortName>
    </alternativeName>
</protein>
<reference evidence="6" key="1">
    <citation type="submission" date="2018-09" db="EMBL/GenBank/DDBJ databases">
        <title>Complete genome sequence of thermophilic cyanobacteria strain Thermosynechococcus elongatus PKUAC-SCTE542.</title>
        <authorList>
            <person name="Liang Y."/>
            <person name="Tang J."/>
            <person name="Daroch M."/>
        </authorList>
    </citation>
    <scope>NUCLEOTIDE SEQUENCE [LARGE SCALE GENOMIC DNA]</scope>
    <source>
        <strain evidence="6">E542</strain>
    </source>
</reference>
<dbReference type="EMBL" id="CP032152">
    <property type="protein sequence ID" value="AXY68399.1"/>
    <property type="molecule type" value="Genomic_DNA"/>
</dbReference>
<evidence type="ECO:0000256" key="2">
    <source>
        <dbReference type="ARBA" id="ARBA00006472"/>
    </source>
</evidence>
<dbReference type="HAMAP" id="MF_00434">
    <property type="entry name" value="Pterin_4_alpha"/>
    <property type="match status" value="1"/>
</dbReference>
<accession>A0A3B7MCN5</accession>
<dbReference type="EC" id="4.2.1.96" evidence="4"/>
<dbReference type="InterPro" id="IPR001533">
    <property type="entry name" value="Pterin_deHydtase"/>
</dbReference>
<comment type="catalytic activity">
    <reaction evidence="1 4">
        <text>(4aS,6R)-4a-hydroxy-L-erythro-5,6,7,8-tetrahydrobiopterin = (6R)-L-erythro-6,7-dihydrobiopterin + H2O</text>
        <dbReference type="Rhea" id="RHEA:11920"/>
        <dbReference type="ChEBI" id="CHEBI:15377"/>
        <dbReference type="ChEBI" id="CHEBI:15642"/>
        <dbReference type="ChEBI" id="CHEBI:43120"/>
        <dbReference type="EC" id="4.2.1.96"/>
    </reaction>
</comment>
<dbReference type="GO" id="GO:0006729">
    <property type="term" value="P:tetrahydrobiopterin biosynthetic process"/>
    <property type="evidence" value="ECO:0007669"/>
    <property type="project" value="InterPro"/>
</dbReference>
<name>A0A3B7MCN5_9CYAN</name>
<keyword evidence="3 4" id="KW-0456">Lyase</keyword>
<dbReference type="NCBIfam" id="NF002017">
    <property type="entry name" value="PRK00823.1-2"/>
    <property type="match status" value="1"/>
</dbReference>
<evidence type="ECO:0000313" key="5">
    <source>
        <dbReference type="EMBL" id="AXY68399.1"/>
    </source>
</evidence>
<dbReference type="Pfam" id="PF01329">
    <property type="entry name" value="Pterin_4a"/>
    <property type="match status" value="1"/>
</dbReference>
<gene>
    <name evidence="5" type="ORF">D3A95_10940</name>
</gene>
<dbReference type="AlphaFoldDB" id="A0A3B7MCN5"/>
<sequence>MAERLSPADIEAQLVNLPGWKLVGDRLEQTFTFKDFLGSIAFVNRLVDPAEQAGHHPDLSISWNRVTVCLTTHDAGGITQKDIDLAKVISDLAVA</sequence>
<dbReference type="CDD" id="cd00488">
    <property type="entry name" value="PCD_DCoH"/>
    <property type="match status" value="1"/>
</dbReference>
<dbReference type="GO" id="GO:0008124">
    <property type="term" value="F:4-alpha-hydroxytetrahydrobiopterin dehydratase activity"/>
    <property type="evidence" value="ECO:0007669"/>
    <property type="project" value="UniProtKB-UniRule"/>
</dbReference>
<evidence type="ECO:0000256" key="1">
    <source>
        <dbReference type="ARBA" id="ARBA00001554"/>
    </source>
</evidence>
<dbReference type="Proteomes" id="UP000261812">
    <property type="component" value="Chromosome"/>
</dbReference>
<evidence type="ECO:0000256" key="3">
    <source>
        <dbReference type="ARBA" id="ARBA00023239"/>
    </source>
</evidence>
<dbReference type="InterPro" id="IPR036428">
    <property type="entry name" value="PCD_sf"/>
</dbReference>
<organism evidence="5 6">
    <name type="scientific">Thermosynechococcus sichuanensis E542</name>
    <dbReference type="NCBI Taxonomy" id="2016101"/>
    <lineage>
        <taxon>Bacteria</taxon>
        <taxon>Bacillati</taxon>
        <taxon>Cyanobacteriota</taxon>
        <taxon>Cyanophyceae</taxon>
        <taxon>Acaryochloridales</taxon>
        <taxon>Thermosynechococcaceae</taxon>
        <taxon>Thermosynechococcus</taxon>
        <taxon>Thermosynechococcus sichuanensis</taxon>
    </lineage>
</organism>
<proteinExistence type="inferred from homology"/>